<evidence type="ECO:0000313" key="2">
    <source>
        <dbReference type="Proteomes" id="UP000662873"/>
    </source>
</evidence>
<organism evidence="1 2">
    <name type="scientific">Candidatus Nitrosymbiomonas proteolyticus</name>
    <dbReference type="NCBI Taxonomy" id="2608984"/>
    <lineage>
        <taxon>Bacteria</taxon>
        <taxon>Bacillati</taxon>
        <taxon>Armatimonadota</taxon>
        <taxon>Armatimonadota incertae sedis</taxon>
        <taxon>Candidatus Nitrosymbiomonas</taxon>
    </lineage>
</organism>
<dbReference type="AlphaFoldDB" id="A0A809S4Y8"/>
<dbReference type="EMBL" id="AP021858">
    <property type="protein sequence ID" value="BBO23846.1"/>
    <property type="molecule type" value="Genomic_DNA"/>
</dbReference>
<evidence type="ECO:0000313" key="1">
    <source>
        <dbReference type="EMBL" id="BBO23846.1"/>
    </source>
</evidence>
<protein>
    <submittedName>
        <fullName evidence="1">Hypothetical conserved protein</fullName>
    </submittedName>
</protein>
<reference evidence="1" key="1">
    <citation type="journal article" name="DNA Res.">
        <title>The physiological potential of anammox bacteria as revealed by their core genome structure.</title>
        <authorList>
            <person name="Okubo T."/>
            <person name="Toyoda A."/>
            <person name="Fukuhara K."/>
            <person name="Uchiyama I."/>
            <person name="Harigaya Y."/>
            <person name="Kuroiwa M."/>
            <person name="Suzuki T."/>
            <person name="Murakami Y."/>
            <person name="Suwa Y."/>
            <person name="Takami H."/>
        </authorList>
    </citation>
    <scope>NUCLEOTIDE SEQUENCE</scope>
    <source>
        <strain evidence="1">317325-2</strain>
    </source>
</reference>
<gene>
    <name evidence="1" type="ORF">NPRO_14410</name>
</gene>
<dbReference type="Proteomes" id="UP000662873">
    <property type="component" value="Chromosome"/>
</dbReference>
<accession>A0A809S4Y8</accession>
<name>A0A809S4Y8_9BACT</name>
<sequence>MVFPTLLAATALAHTQFAERFEIPVKNVCASYLVSQNHSRDAQGGIEDHWKRLAPAFDLSADDSKNVIVALGPAKSLEDLKRLVAMFDVAPMRLRLKVRIEVPRFGFDSTSTVTQGNNQQHLFSEPAVGFEASILPRFNDDGTVTLFVGTDHRGRHDRATRKLKVGETLRVSAPGSATGSSGAEGIKETVGEVLSEGTQLGASVTITVEELIERPPASNTN</sequence>
<proteinExistence type="predicted"/>
<dbReference type="KEGG" id="npy:NPRO_14410"/>